<dbReference type="InterPro" id="IPR001310">
    <property type="entry name" value="Histidine_triad_HIT"/>
</dbReference>
<dbReference type="SUPFAM" id="SSF54197">
    <property type="entry name" value="HIT-like"/>
    <property type="match status" value="1"/>
</dbReference>
<dbReference type="InterPro" id="IPR019808">
    <property type="entry name" value="Histidine_triad_CS"/>
</dbReference>
<dbReference type="PANTHER" id="PTHR46648:SF1">
    <property type="entry name" value="ADENOSINE 5'-MONOPHOSPHORAMIDASE HNT1"/>
    <property type="match status" value="1"/>
</dbReference>
<dbReference type="InterPro" id="IPR011146">
    <property type="entry name" value="HIT-like"/>
</dbReference>
<dbReference type="PRINTS" id="PR00332">
    <property type="entry name" value="HISTRIAD"/>
</dbReference>
<dbReference type="GO" id="GO:0003824">
    <property type="term" value="F:catalytic activity"/>
    <property type="evidence" value="ECO:0007669"/>
    <property type="project" value="InterPro"/>
</dbReference>
<protein>
    <recommendedName>
        <fullName evidence="4">HIT domain-containing protein</fullName>
    </recommendedName>
</protein>
<proteinExistence type="predicted"/>
<sequence length="138" mass="15843">MDCLFCKIVKGEIPCYKVYENDSVMAFLDINPINPGHVLVIPKEHFVNIEKTTQKVWLEIMLAVKKIIPEVLVVSKAQAFNLNINNGKIAGQEVDHLHVHIMPRFENDGHVLFKGNKYKEGEVEKITEQLRNNLEKYG</sequence>
<evidence type="ECO:0000256" key="2">
    <source>
        <dbReference type="PIRSR" id="PIRSR601310-3"/>
    </source>
</evidence>
<evidence type="ECO:0000313" key="6">
    <source>
        <dbReference type="Proteomes" id="UP000179001"/>
    </source>
</evidence>
<dbReference type="Proteomes" id="UP000179001">
    <property type="component" value="Unassembled WGS sequence"/>
</dbReference>
<gene>
    <name evidence="5" type="ORF">A2478_00580</name>
</gene>
<dbReference type="InterPro" id="IPR036265">
    <property type="entry name" value="HIT-like_sf"/>
</dbReference>
<dbReference type="PROSITE" id="PS00892">
    <property type="entry name" value="HIT_1"/>
    <property type="match status" value="1"/>
</dbReference>
<evidence type="ECO:0000259" key="4">
    <source>
        <dbReference type="PROSITE" id="PS51084"/>
    </source>
</evidence>
<feature type="domain" description="HIT" evidence="4">
    <location>
        <begin position="4"/>
        <end position="111"/>
    </location>
</feature>
<name>A0A1F5SWD1_9BACT</name>
<dbReference type="EMBL" id="MFGJ01000008">
    <property type="protein sequence ID" value="OGF30929.1"/>
    <property type="molecule type" value="Genomic_DNA"/>
</dbReference>
<dbReference type="GO" id="GO:0009117">
    <property type="term" value="P:nucleotide metabolic process"/>
    <property type="evidence" value="ECO:0007669"/>
    <property type="project" value="TreeGrafter"/>
</dbReference>
<evidence type="ECO:0000313" key="5">
    <source>
        <dbReference type="EMBL" id="OGF30929.1"/>
    </source>
</evidence>
<reference evidence="5 6" key="1">
    <citation type="journal article" date="2016" name="Nat. Commun.">
        <title>Thousands of microbial genomes shed light on interconnected biogeochemical processes in an aquifer system.</title>
        <authorList>
            <person name="Anantharaman K."/>
            <person name="Brown C.T."/>
            <person name="Hug L.A."/>
            <person name="Sharon I."/>
            <person name="Castelle C.J."/>
            <person name="Probst A.J."/>
            <person name="Thomas B.C."/>
            <person name="Singh A."/>
            <person name="Wilkins M.J."/>
            <person name="Karaoz U."/>
            <person name="Brodie E.L."/>
            <person name="Williams K.H."/>
            <person name="Hubbard S.S."/>
            <person name="Banfield J.F."/>
        </authorList>
    </citation>
    <scope>NUCLEOTIDE SEQUENCE [LARGE SCALE GENOMIC DNA]</scope>
</reference>
<dbReference type="Pfam" id="PF01230">
    <property type="entry name" value="HIT"/>
    <property type="match status" value="1"/>
</dbReference>
<dbReference type="InterPro" id="IPR039384">
    <property type="entry name" value="HINT"/>
</dbReference>
<feature type="active site" description="Tele-AMP-histidine intermediate" evidence="1">
    <location>
        <position position="98"/>
    </location>
</feature>
<comment type="caution">
    <text evidence="5">The sequence shown here is derived from an EMBL/GenBank/DDBJ whole genome shotgun (WGS) entry which is preliminary data.</text>
</comment>
<organism evidence="5 6">
    <name type="scientific">Candidatus Falkowbacteria bacterium RIFOXYC2_FULL_36_12</name>
    <dbReference type="NCBI Taxonomy" id="1798002"/>
    <lineage>
        <taxon>Bacteria</taxon>
        <taxon>Candidatus Falkowiibacteriota</taxon>
    </lineage>
</organism>
<dbReference type="STRING" id="1798002.A2478_00580"/>
<dbReference type="Gene3D" id="3.30.428.10">
    <property type="entry name" value="HIT-like"/>
    <property type="match status" value="1"/>
</dbReference>
<accession>A0A1F5SWD1</accession>
<evidence type="ECO:0000256" key="1">
    <source>
        <dbReference type="PIRSR" id="PIRSR601310-1"/>
    </source>
</evidence>
<dbReference type="PROSITE" id="PS51084">
    <property type="entry name" value="HIT_2"/>
    <property type="match status" value="1"/>
</dbReference>
<feature type="short sequence motif" description="Histidine triad motif" evidence="2 3">
    <location>
        <begin position="96"/>
        <end position="100"/>
    </location>
</feature>
<dbReference type="AlphaFoldDB" id="A0A1F5SWD1"/>
<evidence type="ECO:0000256" key="3">
    <source>
        <dbReference type="PROSITE-ProRule" id="PRU00464"/>
    </source>
</evidence>
<dbReference type="CDD" id="cd01277">
    <property type="entry name" value="HINT_subgroup"/>
    <property type="match status" value="1"/>
</dbReference>
<dbReference type="PANTHER" id="PTHR46648">
    <property type="entry name" value="HIT FAMILY PROTEIN 1"/>
    <property type="match status" value="1"/>
</dbReference>